<accession>A0A1Y3AZ75</accession>
<dbReference type="Pfam" id="PF01833">
    <property type="entry name" value="TIG"/>
    <property type="match status" value="1"/>
</dbReference>
<dbReference type="SMART" id="SM00429">
    <property type="entry name" value="IPT"/>
    <property type="match status" value="1"/>
</dbReference>
<dbReference type="InterPro" id="IPR014756">
    <property type="entry name" value="Ig_E-set"/>
</dbReference>
<keyword evidence="3" id="KW-1185">Reference proteome</keyword>
<feature type="non-terminal residue" evidence="2">
    <location>
        <position position="1"/>
    </location>
</feature>
<feature type="domain" description="IPT/TIG" evidence="1">
    <location>
        <begin position="3"/>
        <end position="93"/>
    </location>
</feature>
<comment type="caution">
    <text evidence="2">The sequence shown here is derived from an EMBL/GenBank/DDBJ whole genome shotgun (WGS) entry which is preliminary data.</text>
</comment>
<dbReference type="EMBL" id="MUJZ01049826">
    <property type="protein sequence ID" value="OTF73839.1"/>
    <property type="molecule type" value="Genomic_DNA"/>
</dbReference>
<dbReference type="OrthoDB" id="8917414at2759"/>
<sequence length="127" mass="14245">LWRLEPDRGPRSGGTRIRLFGENLDSGSTLIIWFGSIDCMPQNANYSMIECITSPFTDSAKESELPENSLVDIMVQIDGVSVQMDKPLTFNFIVDPIIERVEHWNSDQLIARSTPGFGSKSKVLCEH</sequence>
<dbReference type="InterPro" id="IPR002909">
    <property type="entry name" value="IPT_dom"/>
</dbReference>
<dbReference type="AlphaFoldDB" id="A0A1Y3AZ75"/>
<dbReference type="Gene3D" id="2.60.40.10">
    <property type="entry name" value="Immunoglobulins"/>
    <property type="match status" value="1"/>
</dbReference>
<reference evidence="2 3" key="1">
    <citation type="submission" date="2017-03" db="EMBL/GenBank/DDBJ databases">
        <title>Genome Survey of Euroglyphus maynei.</title>
        <authorList>
            <person name="Arlian L.G."/>
            <person name="Morgan M.S."/>
            <person name="Rider S.D."/>
        </authorList>
    </citation>
    <scope>NUCLEOTIDE SEQUENCE [LARGE SCALE GENOMIC DNA]</scope>
    <source>
        <strain evidence="2">Arlian Lab</strain>
        <tissue evidence="2">Whole body</tissue>
    </source>
</reference>
<evidence type="ECO:0000313" key="3">
    <source>
        <dbReference type="Proteomes" id="UP000194236"/>
    </source>
</evidence>
<dbReference type="InterPro" id="IPR013783">
    <property type="entry name" value="Ig-like_fold"/>
</dbReference>
<dbReference type="Proteomes" id="UP000194236">
    <property type="component" value="Unassembled WGS sequence"/>
</dbReference>
<evidence type="ECO:0000259" key="1">
    <source>
        <dbReference type="SMART" id="SM00429"/>
    </source>
</evidence>
<name>A0A1Y3AZ75_EURMA</name>
<gene>
    <name evidence="2" type="ORF">BLA29_013561</name>
</gene>
<protein>
    <recommendedName>
        <fullName evidence="1">IPT/TIG domain-containing protein</fullName>
    </recommendedName>
</protein>
<organism evidence="2 3">
    <name type="scientific">Euroglyphus maynei</name>
    <name type="common">Mayne's house dust mite</name>
    <dbReference type="NCBI Taxonomy" id="6958"/>
    <lineage>
        <taxon>Eukaryota</taxon>
        <taxon>Metazoa</taxon>
        <taxon>Ecdysozoa</taxon>
        <taxon>Arthropoda</taxon>
        <taxon>Chelicerata</taxon>
        <taxon>Arachnida</taxon>
        <taxon>Acari</taxon>
        <taxon>Acariformes</taxon>
        <taxon>Sarcoptiformes</taxon>
        <taxon>Astigmata</taxon>
        <taxon>Psoroptidia</taxon>
        <taxon>Analgoidea</taxon>
        <taxon>Pyroglyphidae</taxon>
        <taxon>Pyroglyphinae</taxon>
        <taxon>Euroglyphus</taxon>
    </lineage>
</organism>
<proteinExistence type="predicted"/>
<evidence type="ECO:0000313" key="2">
    <source>
        <dbReference type="EMBL" id="OTF73839.1"/>
    </source>
</evidence>
<dbReference type="SUPFAM" id="SSF81296">
    <property type="entry name" value="E set domains"/>
    <property type="match status" value="1"/>
</dbReference>